<feature type="region of interest" description="Disordered" evidence="1">
    <location>
        <begin position="139"/>
        <end position="168"/>
    </location>
</feature>
<accession>A0A9X4LHG5</accession>
<gene>
    <name evidence="4" type="ORF">EXJ73_14115</name>
</gene>
<evidence type="ECO:0000256" key="1">
    <source>
        <dbReference type="SAM" id="MobiDB-lite"/>
    </source>
</evidence>
<feature type="domain" description="DUF2147" evidence="3">
    <location>
        <begin position="30"/>
        <end position="139"/>
    </location>
</feature>
<evidence type="ECO:0000256" key="2">
    <source>
        <dbReference type="SAM" id="SignalP"/>
    </source>
</evidence>
<dbReference type="Gene3D" id="2.40.128.520">
    <property type="match status" value="1"/>
</dbReference>
<keyword evidence="5" id="KW-1185">Reference proteome</keyword>
<reference evidence="4" key="1">
    <citation type="submission" date="2019-02" db="EMBL/GenBank/DDBJ databases">
        <title>Draft genome of the type strain Pelomonas aquatica CCUG 52575T.</title>
        <authorList>
            <person name="Gomila M."/>
            <person name="Lalucat J."/>
        </authorList>
    </citation>
    <scope>NUCLEOTIDE SEQUENCE</scope>
    <source>
        <strain evidence="4">CCUG 52575</strain>
    </source>
</reference>
<protein>
    <submittedName>
        <fullName evidence="4">DUF2147 domain-containing protein</fullName>
    </submittedName>
</protein>
<dbReference type="PANTHER" id="PTHR36919:SF2">
    <property type="entry name" value="BLL6627 PROTEIN"/>
    <property type="match status" value="1"/>
</dbReference>
<evidence type="ECO:0000313" key="4">
    <source>
        <dbReference type="EMBL" id="MDG0863600.1"/>
    </source>
</evidence>
<name>A0A9X4LHG5_9BURK</name>
<dbReference type="EMBL" id="SGUG01000019">
    <property type="protein sequence ID" value="MDG0863600.1"/>
    <property type="molecule type" value="Genomic_DNA"/>
</dbReference>
<dbReference type="AlphaFoldDB" id="A0A9X4LHG5"/>
<sequence>MFKRPSAAVVATLALIAGALQAQPQASFEGRWITESGNLEVEIAPCADAWCGTVTRVLGNKSMSAPGQNMDAADKRSALGMKILMSLRPSSDNATLGGEIYNRENAKTYSVRLSMDGQQLVVRPYIFIPLFGKSQVWHRPAEKASPKAAPKEAPASEPSRSTSTKESA</sequence>
<feature type="compositionally biased region" description="Low complexity" evidence="1">
    <location>
        <begin position="146"/>
        <end position="159"/>
    </location>
</feature>
<evidence type="ECO:0000259" key="3">
    <source>
        <dbReference type="Pfam" id="PF09917"/>
    </source>
</evidence>
<dbReference type="RefSeq" id="WP_268150789.1">
    <property type="nucleotide sequence ID" value="NZ_JAPPUW010000010.1"/>
</dbReference>
<dbReference type="PANTHER" id="PTHR36919">
    <property type="entry name" value="BLR1215 PROTEIN"/>
    <property type="match status" value="1"/>
</dbReference>
<proteinExistence type="predicted"/>
<keyword evidence="2" id="KW-0732">Signal</keyword>
<organism evidence="4 5">
    <name type="scientific">Pelomonas aquatica</name>
    <dbReference type="NCBI Taxonomy" id="431058"/>
    <lineage>
        <taxon>Bacteria</taxon>
        <taxon>Pseudomonadati</taxon>
        <taxon>Pseudomonadota</taxon>
        <taxon>Betaproteobacteria</taxon>
        <taxon>Burkholderiales</taxon>
        <taxon>Sphaerotilaceae</taxon>
        <taxon>Roseateles</taxon>
    </lineage>
</organism>
<dbReference type="Pfam" id="PF09917">
    <property type="entry name" value="DUF2147"/>
    <property type="match status" value="1"/>
</dbReference>
<evidence type="ECO:0000313" key="5">
    <source>
        <dbReference type="Proteomes" id="UP001152766"/>
    </source>
</evidence>
<comment type="caution">
    <text evidence="4">The sequence shown here is derived from an EMBL/GenBank/DDBJ whole genome shotgun (WGS) entry which is preliminary data.</text>
</comment>
<dbReference type="Proteomes" id="UP001152766">
    <property type="component" value="Unassembled WGS sequence"/>
</dbReference>
<feature type="signal peptide" evidence="2">
    <location>
        <begin position="1"/>
        <end position="22"/>
    </location>
</feature>
<feature type="chain" id="PRO_5040884032" evidence="2">
    <location>
        <begin position="23"/>
        <end position="168"/>
    </location>
</feature>
<dbReference type="InterPro" id="IPR019223">
    <property type="entry name" value="DUF2147"/>
</dbReference>